<evidence type="ECO:0000256" key="3">
    <source>
        <dbReference type="ARBA" id="ARBA00022598"/>
    </source>
</evidence>
<protein>
    <recommendedName>
        <fullName evidence="8">Tryptophan--tRNA ligase</fullName>
        <ecNumber evidence="8">6.1.1.2</ecNumber>
    </recommendedName>
    <alternativeName>
        <fullName evidence="8">Tryptophanyl-tRNA synthetase</fullName>
        <shortName evidence="8">TrpRS</shortName>
    </alternativeName>
</protein>
<comment type="subcellular location">
    <subcellularLocation>
        <location evidence="8">Cytoplasm</location>
    </subcellularLocation>
</comment>
<reference evidence="10" key="1">
    <citation type="submission" date="2014-11" db="EMBL/GenBank/DDBJ databases">
        <authorList>
            <person name="Zhu J."/>
            <person name="Qi W."/>
            <person name="Song R."/>
        </authorList>
    </citation>
    <scope>NUCLEOTIDE SEQUENCE</scope>
</reference>
<dbReference type="PANTHER" id="PTHR10055">
    <property type="entry name" value="TRYPTOPHANYL-TRNA SYNTHETASE"/>
    <property type="match status" value="1"/>
</dbReference>
<dbReference type="Gene3D" id="3.40.50.620">
    <property type="entry name" value="HUPs"/>
    <property type="match status" value="1"/>
</dbReference>
<evidence type="ECO:0000256" key="5">
    <source>
        <dbReference type="ARBA" id="ARBA00022840"/>
    </source>
</evidence>
<accession>A0A1B1TDF1</accession>
<evidence type="ECO:0000256" key="4">
    <source>
        <dbReference type="ARBA" id="ARBA00022741"/>
    </source>
</evidence>
<feature type="short sequence motif" description="'HIGH' region" evidence="8">
    <location>
        <begin position="101"/>
        <end position="109"/>
    </location>
</feature>
<sequence>MNTVIDLTVFIYLHHRWFDWVHSKPDAMGEDYRIDPWSSQQSTDYQRLIQKFGLEPLDLSSIPNPNALHRRGIIFGHRDLDIILNSIKNKTNFGVLTGLMPSGKMHLGHSMVIEQVKWFQEHGGDVNVAVADLEALATRSKSLTEGRKTAIEEYIINYAALGLNPNSTNVYFQSKRPQVQRLAFTLGRKTNLSEFESIYGFQGETNLAHVQAPLIQAGDILHPQLEEFGGLRPIVVPVGVDQDPHLRLTRGLASKTNWFNIKNRKKGGLNVALSIQDDNSEALGISSNGALISENRNIIFDKIKSIISQVGFADIFPNPKHGTIEIPGATSREKFVLRNELLKLERNLGGMGLMPPCSTYHRFAVGMTGDKMSSSKPETTIFMDDSIDEMSKKVKRAHSGGQATVEEHRRLGGDCSKDVAFQYLEFFFATDDKELEEIRKGYENGKILAGEMKQICIDKATIWLNDLSEKRDEWSGRIDEFLANDSY</sequence>
<keyword evidence="2 8" id="KW-0963">Cytoplasm</keyword>
<dbReference type="PRINTS" id="PR01039">
    <property type="entry name" value="TRNASYNTHTRP"/>
</dbReference>
<comment type="similarity">
    <text evidence="1 8 9">Belongs to the class-I aminoacyl-tRNA synthetase family.</text>
</comment>
<dbReference type="EC" id="6.1.1.2" evidence="8"/>
<dbReference type="AlphaFoldDB" id="A0A1B1TDF1"/>
<proteinExistence type="inferred from homology"/>
<comment type="function">
    <text evidence="8">Catalyzes the attachment of tryptophan to tRNA(Trp).</text>
</comment>
<feature type="short sequence motif" description="'KMSKS' region" evidence="8">
    <location>
        <begin position="371"/>
        <end position="375"/>
    </location>
</feature>
<dbReference type="GO" id="GO:0006436">
    <property type="term" value="P:tryptophanyl-tRNA aminoacylation"/>
    <property type="evidence" value="ECO:0007669"/>
    <property type="project" value="UniProtKB-UniRule"/>
</dbReference>
<dbReference type="InterPro" id="IPR002306">
    <property type="entry name" value="Trp-tRNA-ligase"/>
</dbReference>
<dbReference type="GO" id="GO:0005737">
    <property type="term" value="C:cytoplasm"/>
    <property type="evidence" value="ECO:0007669"/>
    <property type="project" value="UniProtKB-SubCell"/>
</dbReference>
<dbReference type="GO" id="GO:0005524">
    <property type="term" value="F:ATP binding"/>
    <property type="evidence" value="ECO:0007669"/>
    <property type="project" value="UniProtKB-UniRule"/>
</dbReference>
<dbReference type="SUPFAM" id="SSF52374">
    <property type="entry name" value="Nucleotidylyl transferase"/>
    <property type="match status" value="1"/>
</dbReference>
<dbReference type="HAMAP" id="MF_00140_A">
    <property type="entry name" value="Trp_tRNA_synth_A"/>
    <property type="match status" value="1"/>
</dbReference>
<keyword evidence="3 8" id="KW-0436">Ligase</keyword>
<reference evidence="10" key="2">
    <citation type="journal article" date="2015" name="ISME J.">
        <title>A new class of marine Euryarchaeota group II from the Mediterranean deep chlorophyll maximum.</title>
        <authorList>
            <person name="Martin-Cuadrado A.B."/>
            <person name="Garcia-Heredia I."/>
            <person name="Molto A.G."/>
            <person name="Lopez-Ubeda R."/>
            <person name="Kimes N."/>
            <person name="Lopez-Garcia P."/>
            <person name="Moreira D."/>
            <person name="Rodriguez-Valera F."/>
        </authorList>
    </citation>
    <scope>NUCLEOTIDE SEQUENCE</scope>
</reference>
<dbReference type="Pfam" id="PF00579">
    <property type="entry name" value="tRNA-synt_1b"/>
    <property type="match status" value="2"/>
</dbReference>
<dbReference type="GO" id="GO:0004830">
    <property type="term" value="F:tryptophan-tRNA ligase activity"/>
    <property type="evidence" value="ECO:0007669"/>
    <property type="project" value="UniProtKB-UniRule"/>
</dbReference>
<name>A0A1B1TDF1_9ARCH</name>
<dbReference type="Gene3D" id="1.10.240.10">
    <property type="entry name" value="Tyrosyl-Transfer RNA Synthetase"/>
    <property type="match status" value="1"/>
</dbReference>
<evidence type="ECO:0000313" key="10">
    <source>
        <dbReference type="EMBL" id="ANV80309.1"/>
    </source>
</evidence>
<keyword evidence="6 8" id="KW-0648">Protein biosynthesis</keyword>
<evidence type="ECO:0000256" key="7">
    <source>
        <dbReference type="ARBA" id="ARBA00023146"/>
    </source>
</evidence>
<keyword evidence="5 8" id="KW-0067">ATP-binding</keyword>
<gene>
    <name evidence="8" type="primary">trpS</name>
</gene>
<dbReference type="EMBL" id="KP211883">
    <property type="protein sequence ID" value="ANV80309.1"/>
    <property type="molecule type" value="Genomic_DNA"/>
</dbReference>
<evidence type="ECO:0000256" key="2">
    <source>
        <dbReference type="ARBA" id="ARBA00022490"/>
    </source>
</evidence>
<organism evidence="10">
    <name type="scientific">uncultured Poseidoniia archaeon</name>
    <dbReference type="NCBI Taxonomy" id="1697135"/>
    <lineage>
        <taxon>Archaea</taxon>
        <taxon>Methanobacteriati</taxon>
        <taxon>Thermoplasmatota</taxon>
        <taxon>Candidatus Poseidoniia</taxon>
        <taxon>environmental samples</taxon>
    </lineage>
</organism>
<keyword evidence="7 8" id="KW-0030">Aminoacyl-tRNA synthetase</keyword>
<dbReference type="NCBIfam" id="NF008926">
    <property type="entry name" value="PRK12285.1-3"/>
    <property type="match status" value="1"/>
</dbReference>
<dbReference type="FunFam" id="3.40.50.620:FF:000207">
    <property type="entry name" value="Tryptophan--tRNA ligase"/>
    <property type="match status" value="1"/>
</dbReference>
<keyword evidence="4 8" id="KW-0547">Nucleotide-binding</keyword>
<comment type="catalytic activity">
    <reaction evidence="8">
        <text>tRNA(Trp) + L-tryptophan + ATP = L-tryptophyl-tRNA(Trp) + AMP + diphosphate + H(+)</text>
        <dbReference type="Rhea" id="RHEA:24080"/>
        <dbReference type="Rhea" id="RHEA-COMP:9671"/>
        <dbReference type="Rhea" id="RHEA-COMP:9705"/>
        <dbReference type="ChEBI" id="CHEBI:15378"/>
        <dbReference type="ChEBI" id="CHEBI:30616"/>
        <dbReference type="ChEBI" id="CHEBI:33019"/>
        <dbReference type="ChEBI" id="CHEBI:57912"/>
        <dbReference type="ChEBI" id="CHEBI:78442"/>
        <dbReference type="ChEBI" id="CHEBI:78535"/>
        <dbReference type="ChEBI" id="CHEBI:456215"/>
        <dbReference type="EC" id="6.1.1.2"/>
    </reaction>
</comment>
<evidence type="ECO:0000256" key="1">
    <source>
        <dbReference type="ARBA" id="ARBA00005594"/>
    </source>
</evidence>
<evidence type="ECO:0000256" key="9">
    <source>
        <dbReference type="RuleBase" id="RU363036"/>
    </source>
</evidence>
<evidence type="ECO:0000256" key="8">
    <source>
        <dbReference type="HAMAP-Rule" id="MF_00140"/>
    </source>
</evidence>
<dbReference type="InterPro" id="IPR014729">
    <property type="entry name" value="Rossmann-like_a/b/a_fold"/>
</dbReference>
<evidence type="ECO:0000256" key="6">
    <source>
        <dbReference type="ARBA" id="ARBA00022917"/>
    </source>
</evidence>
<dbReference type="InterPro" id="IPR020653">
    <property type="entry name" value="Tryptophan-tRNA-ligase_arc"/>
</dbReference>
<dbReference type="PANTHER" id="PTHR10055:SF5">
    <property type="entry name" value="TRYPTOPHAN--TRNA LIGASE"/>
    <property type="match status" value="1"/>
</dbReference>
<dbReference type="InterPro" id="IPR002305">
    <property type="entry name" value="aa-tRNA-synth_Ic"/>
</dbReference>